<evidence type="ECO:0000256" key="3">
    <source>
        <dbReference type="ARBA" id="ARBA00022723"/>
    </source>
</evidence>
<dbReference type="InterPro" id="IPR013780">
    <property type="entry name" value="Glyco_hydro_b"/>
</dbReference>
<dbReference type="InterPro" id="IPR013776">
    <property type="entry name" value="A-amylase_thermo"/>
</dbReference>
<dbReference type="NCBIfam" id="NF006968">
    <property type="entry name" value="PRK09441.1-1"/>
    <property type="match status" value="1"/>
</dbReference>
<accession>A0A8K0VVL6</accession>
<comment type="similarity">
    <text evidence="2">Belongs to the glycosyl hydrolase 13 family.</text>
</comment>
<dbReference type="GO" id="GO:0004553">
    <property type="term" value="F:hydrolase activity, hydrolyzing O-glycosyl compounds"/>
    <property type="evidence" value="ECO:0007669"/>
    <property type="project" value="InterPro"/>
</dbReference>
<evidence type="ECO:0000259" key="7">
    <source>
        <dbReference type="SMART" id="SM00642"/>
    </source>
</evidence>
<dbReference type="SMART" id="SM00642">
    <property type="entry name" value="Aamy"/>
    <property type="match status" value="1"/>
</dbReference>
<evidence type="ECO:0000256" key="5">
    <source>
        <dbReference type="ARBA" id="ARBA00023277"/>
    </source>
</evidence>
<dbReference type="OrthoDB" id="550577at2759"/>
<dbReference type="GO" id="GO:0005509">
    <property type="term" value="F:calcium ion binding"/>
    <property type="evidence" value="ECO:0007669"/>
    <property type="project" value="InterPro"/>
</dbReference>
<dbReference type="GO" id="GO:0005975">
    <property type="term" value="P:carbohydrate metabolic process"/>
    <property type="evidence" value="ECO:0007669"/>
    <property type="project" value="InterPro"/>
</dbReference>
<protein>
    <submittedName>
        <fullName evidence="8">Glycoside hydrolase superfamily</fullName>
    </submittedName>
</protein>
<dbReference type="PIRSF" id="PIRSF001021">
    <property type="entry name" value="Alph-amls_thrmst"/>
    <property type="match status" value="1"/>
</dbReference>
<comment type="caution">
    <text evidence="8">The sequence shown here is derived from an EMBL/GenBank/DDBJ whole genome shotgun (WGS) entry which is preliminary data.</text>
</comment>
<evidence type="ECO:0000256" key="2">
    <source>
        <dbReference type="ARBA" id="ARBA00008061"/>
    </source>
</evidence>
<dbReference type="Gene3D" id="2.40.30.140">
    <property type="match status" value="1"/>
</dbReference>
<evidence type="ECO:0000256" key="4">
    <source>
        <dbReference type="ARBA" id="ARBA00022801"/>
    </source>
</evidence>
<evidence type="ECO:0000256" key="1">
    <source>
        <dbReference type="ARBA" id="ARBA00001913"/>
    </source>
</evidence>
<dbReference type="Gene3D" id="2.60.40.1180">
    <property type="entry name" value="Golgi alpha-mannosidase II"/>
    <property type="match status" value="1"/>
</dbReference>
<keyword evidence="4 8" id="KW-0378">Hydrolase</keyword>
<evidence type="ECO:0000256" key="6">
    <source>
        <dbReference type="ARBA" id="ARBA00023295"/>
    </source>
</evidence>
<dbReference type="Pfam" id="PF00128">
    <property type="entry name" value="Alpha-amylase"/>
    <property type="match status" value="1"/>
</dbReference>
<dbReference type="Gene3D" id="3.20.20.80">
    <property type="entry name" value="Glycosidases"/>
    <property type="match status" value="1"/>
</dbReference>
<dbReference type="SUPFAM" id="SSF51445">
    <property type="entry name" value="(Trans)glycosidases"/>
    <property type="match status" value="1"/>
</dbReference>
<dbReference type="AlphaFoldDB" id="A0A8K0VVL6"/>
<gene>
    <name evidence="8" type="ORF">FB567DRAFT_116741</name>
</gene>
<evidence type="ECO:0000313" key="9">
    <source>
        <dbReference type="Proteomes" id="UP000813461"/>
    </source>
</evidence>
<keyword evidence="5" id="KW-0119">Carbohydrate metabolism</keyword>
<dbReference type="Proteomes" id="UP000813461">
    <property type="component" value="Unassembled WGS sequence"/>
</dbReference>
<keyword evidence="6" id="KW-0326">Glycosidase</keyword>
<dbReference type="InterPro" id="IPR006047">
    <property type="entry name" value="GH13_cat_dom"/>
</dbReference>
<reference evidence="8" key="1">
    <citation type="journal article" date="2021" name="Nat. Commun.">
        <title>Genetic determinants of endophytism in the Arabidopsis root mycobiome.</title>
        <authorList>
            <person name="Mesny F."/>
            <person name="Miyauchi S."/>
            <person name="Thiergart T."/>
            <person name="Pickel B."/>
            <person name="Atanasova L."/>
            <person name="Karlsson M."/>
            <person name="Huettel B."/>
            <person name="Barry K.W."/>
            <person name="Haridas S."/>
            <person name="Chen C."/>
            <person name="Bauer D."/>
            <person name="Andreopoulos W."/>
            <person name="Pangilinan J."/>
            <person name="LaButti K."/>
            <person name="Riley R."/>
            <person name="Lipzen A."/>
            <person name="Clum A."/>
            <person name="Drula E."/>
            <person name="Henrissat B."/>
            <person name="Kohler A."/>
            <person name="Grigoriev I.V."/>
            <person name="Martin F.M."/>
            <person name="Hacquard S."/>
        </authorList>
    </citation>
    <scope>NUCLEOTIDE SEQUENCE</scope>
    <source>
        <strain evidence="8">MPI-SDFR-AT-0120</strain>
    </source>
</reference>
<dbReference type="NCBIfam" id="NF006969">
    <property type="entry name" value="PRK09441.1-2"/>
    <property type="match status" value="1"/>
</dbReference>
<proteinExistence type="inferred from homology"/>
<comment type="cofactor">
    <cofactor evidence="1">
        <name>Ca(2+)</name>
        <dbReference type="ChEBI" id="CHEBI:29108"/>
    </cofactor>
</comment>
<dbReference type="InterPro" id="IPR017853">
    <property type="entry name" value="GH"/>
</dbReference>
<feature type="domain" description="Glycosyl hydrolase family 13 catalytic" evidence="7">
    <location>
        <begin position="14"/>
        <end position="400"/>
    </location>
</feature>
<dbReference type="CDD" id="cd11318">
    <property type="entry name" value="AmyAc_bac_fung_AmyA"/>
    <property type="match status" value="1"/>
</dbReference>
<dbReference type="EMBL" id="JAGMVJ010000015">
    <property type="protein sequence ID" value="KAH7080953.1"/>
    <property type="molecule type" value="Genomic_DNA"/>
</dbReference>
<keyword evidence="9" id="KW-1185">Reference proteome</keyword>
<organism evidence="8 9">
    <name type="scientific">Paraphoma chrysanthemicola</name>
    <dbReference type="NCBI Taxonomy" id="798071"/>
    <lineage>
        <taxon>Eukaryota</taxon>
        <taxon>Fungi</taxon>
        <taxon>Dikarya</taxon>
        <taxon>Ascomycota</taxon>
        <taxon>Pezizomycotina</taxon>
        <taxon>Dothideomycetes</taxon>
        <taxon>Pleosporomycetidae</taxon>
        <taxon>Pleosporales</taxon>
        <taxon>Pleosporineae</taxon>
        <taxon>Phaeosphaeriaceae</taxon>
        <taxon>Paraphoma</taxon>
    </lineage>
</organism>
<dbReference type="PANTHER" id="PTHR43447">
    <property type="entry name" value="ALPHA-AMYLASE"/>
    <property type="match status" value="1"/>
</dbReference>
<name>A0A8K0VVL6_9PLEO</name>
<sequence>MGEEADRKPTPENNTLLQGYEWNVPSDNKHYKRLAAEVPKLKALGFNNIWLPPGCKAANPEGVGFDIYDLYDLGEFDQKGGRSTKWGPKEDLVELTKVAKEHGVGLYWDAVLNHKAGADRTEKCRVIEVDQEDRTKEISDAYEIEAWLGFDFPGRGDKYSSMKYHWEHFSGTDWDQGNEKKGIFKILGDNKGWSSSVDDEGGNADYMMFADIDYSHPEVQADVKNWGVWITKELGLKGFRLDAVQHFSERFTNEWIDNLREQCGDDVFMVGEFWTGDVQTMSDWLEKLEHKFSLYDAPLLNNFASLSTTEEADLRTVFDGSLVQQQPVAAVTVVTNHDTQPGQTMATKIEGFFKPLAYSLILLRKQGYPCPFYGDLYGLYKPHEEPPSCGGKLADLVLARKLFAYGDQEDYWDNPNCIGFVRRGTWDRPAGLACVMSNAGPGEIRMAVGKEHTGEKWTDVLGWEEGEVEIDEDGYGLFKCPGTSVGVWVKADAEGRDKFPTNFDADIYSKA</sequence>
<keyword evidence="3" id="KW-0479">Metal-binding</keyword>
<dbReference type="SUPFAM" id="SSF51011">
    <property type="entry name" value="Glycosyl hydrolase domain"/>
    <property type="match status" value="1"/>
</dbReference>
<evidence type="ECO:0000313" key="8">
    <source>
        <dbReference type="EMBL" id="KAH7080953.1"/>
    </source>
</evidence>